<dbReference type="InterPro" id="IPR011993">
    <property type="entry name" value="PH-like_dom_sf"/>
</dbReference>
<feature type="region of interest" description="Disordered" evidence="3">
    <location>
        <begin position="329"/>
        <end position="366"/>
    </location>
</feature>
<dbReference type="InterPro" id="IPR006020">
    <property type="entry name" value="PTB/PI_dom"/>
</dbReference>
<dbReference type="Gene3D" id="2.30.29.30">
    <property type="entry name" value="Pleckstrin-homology domain (PH domain)/Phosphotyrosine-binding domain (PTB)"/>
    <property type="match status" value="1"/>
</dbReference>
<keyword evidence="1" id="KW-0217">Developmental protein</keyword>
<dbReference type="PROSITE" id="PS01179">
    <property type="entry name" value="PID"/>
    <property type="match status" value="1"/>
</dbReference>
<dbReference type="STRING" id="7757.ENSPMAP00000006450"/>
<sequence length="467" mass="51269">MIGRMRHSLRRKKDGDGAETPRRPAQWEIDENNVRTEGCHFFVKYLGCVEVQQSRGIHVCEEAVKKLKSSGKKVRAVLFVCPEQLRLVDEDTKDLIMDQTIEKVSFCAPDPRNERAFSYICRECTTLRWLCHSFLARRDSQGERLSHAVGCAFAECLERKRQRELGCSVTATFDESRTTFSREGSFRVPSATELARQVRVFRAIAAARIIAEGAARGGSSGGAGSGGGSPGGSLPPRSNSMGGLGRSELPHAIPRRHAPLEELARQGSLRNFPKLQQSSPFKRQLSLQHQMGQCSQLNRASLFRHLLPVETAEGDALSSFSGSMASALAASSSSSQPPPISDPFLAAPMPRPPQPSVPTPPPPLNTQENKWHVTKCQPQPCGEKLFLHRVLPTRPDPARNVSPRAARNVCDAWRGAAGGGAMGWFLGEDDQQSPGPQSGRRRTPSEADRWLDEAICASRHKQQQQAA</sequence>
<evidence type="ECO:0000259" key="4">
    <source>
        <dbReference type="PROSITE" id="PS01179"/>
    </source>
</evidence>
<evidence type="ECO:0000256" key="1">
    <source>
        <dbReference type="ARBA" id="ARBA00022473"/>
    </source>
</evidence>
<accession>S4RML4</accession>
<feature type="compositionally biased region" description="Pro residues" evidence="3">
    <location>
        <begin position="349"/>
        <end position="364"/>
    </location>
</feature>
<reference evidence="5" key="1">
    <citation type="submission" date="2025-08" db="UniProtKB">
        <authorList>
            <consortium name="Ensembl"/>
        </authorList>
    </citation>
    <scope>IDENTIFICATION</scope>
</reference>
<dbReference type="Pfam" id="PF06311">
    <property type="entry name" value="NumbF"/>
    <property type="match status" value="1"/>
</dbReference>
<dbReference type="GeneTree" id="ENSGT00940000156005"/>
<dbReference type="AlphaFoldDB" id="S4RML4"/>
<dbReference type="HOGENOM" id="CLU_031797_4_1_1"/>
<feature type="domain" description="PID" evidence="4">
    <location>
        <begin position="38"/>
        <end position="164"/>
    </location>
</feature>
<feature type="region of interest" description="Disordered" evidence="3">
    <location>
        <begin position="421"/>
        <end position="450"/>
    </location>
</feature>
<evidence type="ECO:0000256" key="3">
    <source>
        <dbReference type="SAM" id="MobiDB-lite"/>
    </source>
</evidence>
<dbReference type="GO" id="GO:0050769">
    <property type="term" value="P:positive regulation of neurogenesis"/>
    <property type="evidence" value="ECO:0007669"/>
    <property type="project" value="TreeGrafter"/>
</dbReference>
<feature type="compositionally biased region" description="Basic residues" evidence="3">
    <location>
        <begin position="1"/>
        <end position="12"/>
    </location>
</feature>
<dbReference type="PANTHER" id="PTHR47368">
    <property type="entry name" value="NUMB"/>
    <property type="match status" value="1"/>
</dbReference>
<dbReference type="SMART" id="SM00462">
    <property type="entry name" value="PTB"/>
    <property type="match status" value="1"/>
</dbReference>
<protein>
    <submittedName>
        <fullName evidence="5">NUMB endocytic adaptor protein</fullName>
    </submittedName>
</protein>
<dbReference type="InterPro" id="IPR016698">
    <property type="entry name" value="Numb/numb-like"/>
</dbReference>
<reference evidence="5" key="2">
    <citation type="submission" date="2025-09" db="UniProtKB">
        <authorList>
            <consortium name="Ensembl"/>
        </authorList>
    </citation>
    <scope>IDENTIFICATION</scope>
</reference>
<organism evidence="5">
    <name type="scientific">Petromyzon marinus</name>
    <name type="common">Sea lamprey</name>
    <dbReference type="NCBI Taxonomy" id="7757"/>
    <lineage>
        <taxon>Eukaryota</taxon>
        <taxon>Metazoa</taxon>
        <taxon>Chordata</taxon>
        <taxon>Craniata</taxon>
        <taxon>Vertebrata</taxon>
        <taxon>Cyclostomata</taxon>
        <taxon>Hyperoartia</taxon>
        <taxon>Petromyzontiformes</taxon>
        <taxon>Petromyzontidae</taxon>
        <taxon>Petromyzon</taxon>
    </lineage>
</organism>
<dbReference type="InterPro" id="IPR010449">
    <property type="entry name" value="Numb_domain"/>
</dbReference>
<feature type="compositionally biased region" description="Gly residues" evidence="3">
    <location>
        <begin position="215"/>
        <end position="231"/>
    </location>
</feature>
<dbReference type="Ensembl" id="ENSPMAT00000006479.1">
    <property type="protein sequence ID" value="ENSPMAP00000006450.1"/>
    <property type="gene ID" value="ENSPMAG00000005836.1"/>
</dbReference>
<name>S4RML4_PETMA</name>
<dbReference type="Pfam" id="PF00640">
    <property type="entry name" value="PID"/>
    <property type="match status" value="1"/>
</dbReference>
<feature type="region of interest" description="Disordered" evidence="3">
    <location>
        <begin position="1"/>
        <end position="25"/>
    </location>
</feature>
<keyword evidence="2" id="KW-0597">Phosphoprotein</keyword>
<dbReference type="PANTHER" id="PTHR47368:SF2">
    <property type="entry name" value="PID DOMAIN-CONTAINING PROTEIN"/>
    <property type="match status" value="1"/>
</dbReference>
<dbReference type="SUPFAM" id="SSF50729">
    <property type="entry name" value="PH domain-like"/>
    <property type="match status" value="1"/>
</dbReference>
<evidence type="ECO:0000256" key="2">
    <source>
        <dbReference type="ARBA" id="ARBA00022553"/>
    </source>
</evidence>
<feature type="compositionally biased region" description="Basic and acidic residues" evidence="3">
    <location>
        <begin position="13"/>
        <end position="22"/>
    </location>
</feature>
<proteinExistence type="predicted"/>
<dbReference type="GO" id="GO:0005737">
    <property type="term" value="C:cytoplasm"/>
    <property type="evidence" value="ECO:0007669"/>
    <property type="project" value="TreeGrafter"/>
</dbReference>
<dbReference type="CDD" id="cd01268">
    <property type="entry name" value="PTB_Numb"/>
    <property type="match status" value="1"/>
</dbReference>
<feature type="region of interest" description="Disordered" evidence="3">
    <location>
        <begin position="215"/>
        <end position="249"/>
    </location>
</feature>
<evidence type="ECO:0000313" key="5">
    <source>
        <dbReference type="Ensembl" id="ENSPMAP00000006450.1"/>
    </source>
</evidence>